<dbReference type="InterPro" id="IPR052572">
    <property type="entry name" value="UPF0153_domain"/>
</dbReference>
<evidence type="ECO:0008006" key="3">
    <source>
        <dbReference type="Google" id="ProtNLM"/>
    </source>
</evidence>
<dbReference type="EMBL" id="FNNI01000005">
    <property type="protein sequence ID" value="SDX37447.1"/>
    <property type="molecule type" value="Genomic_DNA"/>
</dbReference>
<gene>
    <name evidence="1" type="ORF">SAMN05443545_105134</name>
</gene>
<dbReference type="PANTHER" id="PTHR36931">
    <property type="entry name" value="UPF0153 PROTEIN YEIW"/>
    <property type="match status" value="1"/>
</dbReference>
<keyword evidence="2" id="KW-1185">Reference proteome</keyword>
<reference evidence="1 2" key="1">
    <citation type="submission" date="2016-10" db="EMBL/GenBank/DDBJ databases">
        <authorList>
            <person name="de Groot N.N."/>
        </authorList>
    </citation>
    <scope>NUCLEOTIDE SEQUENCE [LARGE SCALE GENOMIC DNA]</scope>
    <source>
        <strain evidence="1 2">DSM 19219</strain>
    </source>
</reference>
<evidence type="ECO:0000313" key="1">
    <source>
        <dbReference type="EMBL" id="SDX37447.1"/>
    </source>
</evidence>
<evidence type="ECO:0000313" key="2">
    <source>
        <dbReference type="Proteomes" id="UP000198500"/>
    </source>
</evidence>
<dbReference type="OrthoDB" id="9803986at2"/>
<accession>A0A1H3B673</accession>
<protein>
    <recommendedName>
        <fullName evidence="3">Zinc-or iron-chelating domain-containing protein</fullName>
    </recommendedName>
</protein>
<proteinExistence type="predicted"/>
<name>A0A1H3B673_9GAMM</name>
<dbReference type="PANTHER" id="PTHR36931:SF1">
    <property type="entry name" value="UPF0153 PROTEIN YEIW"/>
    <property type="match status" value="1"/>
</dbReference>
<dbReference type="AlphaFoldDB" id="A0A1H3B673"/>
<dbReference type="InterPro" id="IPR005358">
    <property type="entry name" value="Puta_zinc/iron-chelating_dom"/>
</dbReference>
<dbReference type="Pfam" id="PF03692">
    <property type="entry name" value="CxxCxxCC"/>
    <property type="match status" value="1"/>
</dbReference>
<sequence length="95" mass="10220">MSIVIASDTHTHDGECRPGCGACCIAPSITSPIPGMPDGKPPGVPCVNLDDDYLCQLFGDPRRPQVCQRFDYDPELCGDNRQQALATLAAWEEAT</sequence>
<dbReference type="Proteomes" id="UP000198500">
    <property type="component" value="Unassembled WGS sequence"/>
</dbReference>
<dbReference type="STRING" id="574349.SAMN05443545_105134"/>
<dbReference type="RefSeq" id="WP_092569536.1">
    <property type="nucleotide sequence ID" value="NZ_BMXH01000003.1"/>
</dbReference>
<organism evidence="1 2">
    <name type="scientific">Aidingimonas halophila</name>
    <dbReference type="NCBI Taxonomy" id="574349"/>
    <lineage>
        <taxon>Bacteria</taxon>
        <taxon>Pseudomonadati</taxon>
        <taxon>Pseudomonadota</taxon>
        <taxon>Gammaproteobacteria</taxon>
        <taxon>Oceanospirillales</taxon>
        <taxon>Halomonadaceae</taxon>
        <taxon>Aidingimonas</taxon>
    </lineage>
</organism>